<evidence type="ECO:0000256" key="5">
    <source>
        <dbReference type="SAM" id="Phobius"/>
    </source>
</evidence>
<feature type="transmembrane region" description="Helical" evidence="5">
    <location>
        <begin position="221"/>
        <end position="241"/>
    </location>
</feature>
<keyword evidence="4 5" id="KW-0472">Membrane</keyword>
<dbReference type="PROSITE" id="PS50262">
    <property type="entry name" value="G_PROTEIN_RECEP_F1_2"/>
    <property type="match status" value="1"/>
</dbReference>
<reference evidence="7 8" key="1">
    <citation type="submission" date="2013-05" db="EMBL/GenBank/DDBJ databases">
        <title>Draft genome of the parasitic nematode Anyclostoma ceylanicum.</title>
        <authorList>
            <person name="Mitreva M."/>
        </authorList>
    </citation>
    <scope>NUCLEOTIDE SEQUENCE [LARGE SCALE GENOMIC DNA]</scope>
</reference>
<feature type="transmembrane region" description="Helical" evidence="5">
    <location>
        <begin position="174"/>
        <end position="194"/>
    </location>
</feature>
<feature type="transmembrane region" description="Helical" evidence="5">
    <location>
        <begin position="253"/>
        <end position="274"/>
    </location>
</feature>
<keyword evidence="3 5" id="KW-1133">Transmembrane helix</keyword>
<evidence type="ECO:0000259" key="6">
    <source>
        <dbReference type="PROSITE" id="PS50262"/>
    </source>
</evidence>
<feature type="transmembrane region" description="Helical" evidence="5">
    <location>
        <begin position="111"/>
        <end position="131"/>
    </location>
</feature>
<proteinExistence type="predicted"/>
<keyword evidence="8" id="KW-1185">Reference proteome</keyword>
<feature type="transmembrane region" description="Helical" evidence="5">
    <location>
        <begin position="23"/>
        <end position="48"/>
    </location>
</feature>
<keyword evidence="2 5" id="KW-0812">Transmembrane</keyword>
<accession>A0A0D6L9S6</accession>
<protein>
    <recommendedName>
        <fullName evidence="6">G-protein coupled receptors family 1 profile domain-containing protein</fullName>
    </recommendedName>
</protein>
<organism evidence="7 8">
    <name type="scientific">Ancylostoma ceylanicum</name>
    <dbReference type="NCBI Taxonomy" id="53326"/>
    <lineage>
        <taxon>Eukaryota</taxon>
        <taxon>Metazoa</taxon>
        <taxon>Ecdysozoa</taxon>
        <taxon>Nematoda</taxon>
        <taxon>Chromadorea</taxon>
        <taxon>Rhabditida</taxon>
        <taxon>Rhabditina</taxon>
        <taxon>Rhabditomorpha</taxon>
        <taxon>Strongyloidea</taxon>
        <taxon>Ancylostomatidae</taxon>
        <taxon>Ancylostomatinae</taxon>
        <taxon>Ancylostoma</taxon>
    </lineage>
</organism>
<dbReference type="PANTHER" id="PTHR23017">
    <property type="entry name" value="SERPENTINE RECEPTOR, CLASS X"/>
    <property type="match status" value="1"/>
</dbReference>
<name>A0A0D6L9S6_9BILA</name>
<dbReference type="SUPFAM" id="SSF81321">
    <property type="entry name" value="Family A G protein-coupled receptor-like"/>
    <property type="match status" value="1"/>
</dbReference>
<dbReference type="AlphaFoldDB" id="A0A0D6L9S6"/>
<dbReference type="GO" id="GO:0016020">
    <property type="term" value="C:membrane"/>
    <property type="evidence" value="ECO:0007669"/>
    <property type="project" value="UniProtKB-SubCell"/>
</dbReference>
<feature type="transmembrane region" description="Helical" evidence="5">
    <location>
        <begin position="86"/>
        <end position="102"/>
    </location>
</feature>
<gene>
    <name evidence="7" type="ORF">ANCCEY_13029</name>
</gene>
<dbReference type="Gene3D" id="1.20.1070.10">
    <property type="entry name" value="Rhodopsin 7-helix transmembrane proteins"/>
    <property type="match status" value="1"/>
</dbReference>
<dbReference type="PANTHER" id="PTHR23017:SF3">
    <property type="entry name" value="G-PROTEIN COUPLED RECEPTORS FAMILY 1 PROFILE DOMAIN-CONTAINING PROTEIN"/>
    <property type="match status" value="1"/>
</dbReference>
<dbReference type="Pfam" id="PF10328">
    <property type="entry name" value="7TM_GPCR_Srx"/>
    <property type="match status" value="1"/>
</dbReference>
<dbReference type="InterPro" id="IPR019430">
    <property type="entry name" value="7TM_GPCR_serpentine_rcpt_Srx"/>
</dbReference>
<sequence length="306" mass="34463">MEFASAAHSRRLSMNTYEKTFDFLAGTAVIMVGVAGIIINTTVIILIHKSRTFHNAFGRLCTSLLLAVTGKLLANIFWYVTTYTHLALAINRLLAIALPTFYRRIFSKRRVAVIIGSTWTASALVSTIFSMCKPSANPFPLDDKFKPDFFEMALTWQHRSKMCGSFDILQFDMIHGSILWILVIVTDIVTLSHLRKRSKRLQSTGNASSDELQVFRRNVTFFAQGCATSVMMILLTTSFNFFTELVSTRWGMFATTTITWEITDMLHGVIVIVFNKAFRDALRPVCLKASRDIVTVSVSGQETRTN</sequence>
<evidence type="ECO:0000256" key="2">
    <source>
        <dbReference type="ARBA" id="ARBA00022692"/>
    </source>
</evidence>
<dbReference type="CDD" id="cd00637">
    <property type="entry name" value="7tm_classA_rhodopsin-like"/>
    <property type="match status" value="1"/>
</dbReference>
<feature type="domain" description="G-protein coupled receptors family 1 profile" evidence="6">
    <location>
        <begin position="1"/>
        <end position="216"/>
    </location>
</feature>
<evidence type="ECO:0000256" key="4">
    <source>
        <dbReference type="ARBA" id="ARBA00023136"/>
    </source>
</evidence>
<dbReference type="Proteomes" id="UP000054495">
    <property type="component" value="Unassembled WGS sequence"/>
</dbReference>
<dbReference type="EMBL" id="KE125554">
    <property type="protein sequence ID" value="EPB67878.1"/>
    <property type="molecule type" value="Genomic_DNA"/>
</dbReference>
<dbReference type="InterPro" id="IPR017452">
    <property type="entry name" value="GPCR_Rhodpsn_7TM"/>
</dbReference>
<comment type="subcellular location">
    <subcellularLocation>
        <location evidence="1">Membrane</location>
    </subcellularLocation>
</comment>
<evidence type="ECO:0000313" key="8">
    <source>
        <dbReference type="Proteomes" id="UP000054495"/>
    </source>
</evidence>
<evidence type="ECO:0000256" key="1">
    <source>
        <dbReference type="ARBA" id="ARBA00004370"/>
    </source>
</evidence>
<evidence type="ECO:0000313" key="7">
    <source>
        <dbReference type="EMBL" id="EPB67878.1"/>
    </source>
</evidence>
<evidence type="ECO:0000256" key="3">
    <source>
        <dbReference type="ARBA" id="ARBA00022989"/>
    </source>
</evidence>